<evidence type="ECO:0000313" key="2">
    <source>
        <dbReference type="EMBL" id="ANP74458.1"/>
    </source>
</evidence>
<proteinExistence type="predicted"/>
<name>A0A1B1BPJ4_9MICO</name>
<dbReference type="Proteomes" id="UP000092582">
    <property type="component" value="Chromosome 1"/>
</dbReference>
<organism evidence="2 3">
    <name type="scientific">Cryobacterium arcticum</name>
    <dbReference type="NCBI Taxonomy" id="670052"/>
    <lineage>
        <taxon>Bacteria</taxon>
        <taxon>Bacillati</taxon>
        <taxon>Actinomycetota</taxon>
        <taxon>Actinomycetes</taxon>
        <taxon>Micrococcales</taxon>
        <taxon>Microbacteriaceae</taxon>
        <taxon>Cryobacterium</taxon>
    </lineage>
</organism>
<dbReference type="STRING" id="670052.PA27867_3536"/>
<evidence type="ECO:0000313" key="3">
    <source>
        <dbReference type="Proteomes" id="UP000092582"/>
    </source>
</evidence>
<protein>
    <recommendedName>
        <fullName evidence="4">Lipoprotein</fullName>
    </recommendedName>
</protein>
<evidence type="ECO:0000256" key="1">
    <source>
        <dbReference type="SAM" id="SignalP"/>
    </source>
</evidence>
<feature type="chain" id="PRO_5038511267" description="Lipoprotein" evidence="1">
    <location>
        <begin position="22"/>
        <end position="180"/>
    </location>
</feature>
<dbReference type="AlphaFoldDB" id="A0A1B1BPJ4"/>
<feature type="signal peptide" evidence="1">
    <location>
        <begin position="1"/>
        <end position="21"/>
    </location>
</feature>
<gene>
    <name evidence="2" type="ORF">PA27867_3536</name>
</gene>
<evidence type="ECO:0008006" key="4">
    <source>
        <dbReference type="Google" id="ProtNLM"/>
    </source>
</evidence>
<keyword evidence="3" id="KW-1185">Reference proteome</keyword>
<dbReference type="EMBL" id="CP016282">
    <property type="protein sequence ID" value="ANP74458.1"/>
    <property type="molecule type" value="Genomic_DNA"/>
</dbReference>
<dbReference type="PROSITE" id="PS51257">
    <property type="entry name" value="PROKAR_LIPOPROTEIN"/>
    <property type="match status" value="1"/>
</dbReference>
<accession>A0A1B1BPJ4</accession>
<dbReference type="KEGG" id="cart:PA27867_3536"/>
<sequence precursor="true">MGNTRNTCRTVFVSLGGIALAAGLAACTPGEPQPTASAPVAASASPAATATPAPTASIDPAETAAWAAGTVPTSGSDGFKMAQNGRFQGGAPGSFSLTASTLPAGSYSVYLACRGDADTTVTVSANNAAGTTLTSGCSDVSSGMTFSTTSDGTEFTLLSDSEAPVEWALAVTELLPGAEG</sequence>
<keyword evidence="1" id="KW-0732">Signal</keyword>
<reference evidence="2 3" key="1">
    <citation type="submission" date="2016-06" db="EMBL/GenBank/DDBJ databases">
        <title>Genome sequencing of Cryobacterium arcticum PAMC 27867.</title>
        <authorList>
            <person name="Lee J."/>
            <person name="Kim O.-S."/>
        </authorList>
    </citation>
    <scope>NUCLEOTIDE SEQUENCE [LARGE SCALE GENOMIC DNA]</scope>
    <source>
        <strain evidence="2 3">PAMC 27867</strain>
    </source>
</reference>